<protein>
    <submittedName>
        <fullName evidence="1">Uncharacterized protein</fullName>
    </submittedName>
</protein>
<dbReference type="Proteomes" id="UP001281614">
    <property type="component" value="Unassembled WGS sequence"/>
</dbReference>
<proteinExistence type="predicted"/>
<evidence type="ECO:0000313" key="1">
    <source>
        <dbReference type="EMBL" id="KAK2737457.1"/>
    </source>
</evidence>
<organism evidence="1 2">
    <name type="scientific">Colletotrichum kahawae</name>
    <name type="common">Coffee berry disease fungus</name>
    <dbReference type="NCBI Taxonomy" id="34407"/>
    <lineage>
        <taxon>Eukaryota</taxon>
        <taxon>Fungi</taxon>
        <taxon>Dikarya</taxon>
        <taxon>Ascomycota</taxon>
        <taxon>Pezizomycotina</taxon>
        <taxon>Sordariomycetes</taxon>
        <taxon>Hypocreomycetidae</taxon>
        <taxon>Glomerellales</taxon>
        <taxon>Glomerellaceae</taxon>
        <taxon>Colletotrichum</taxon>
        <taxon>Colletotrichum gloeosporioides species complex</taxon>
    </lineage>
</organism>
<reference evidence="1" key="1">
    <citation type="submission" date="2023-02" db="EMBL/GenBank/DDBJ databases">
        <title>Colletotrichum kahawae CIFC_Que2 genome sequencing and assembly.</title>
        <authorList>
            <person name="Baroncelli R."/>
        </authorList>
    </citation>
    <scope>NUCLEOTIDE SEQUENCE</scope>
    <source>
        <strain evidence="1">CIFC_Que2</strain>
    </source>
</reference>
<evidence type="ECO:0000313" key="2">
    <source>
        <dbReference type="Proteomes" id="UP001281614"/>
    </source>
</evidence>
<keyword evidence="2" id="KW-1185">Reference proteome</keyword>
<dbReference type="EMBL" id="VYYT01000400">
    <property type="protein sequence ID" value="KAK2737457.1"/>
    <property type="molecule type" value="Genomic_DNA"/>
</dbReference>
<sequence>MRLIPLVKTGRLRWMDTAASTFGQNVARPIASCRHDANAPSRIHQDRWDERVSAWLTAWEAGGGTGELGRGSGEYHTTKSLSCAVCQVLGDLEVEE</sequence>
<name>A0AAD9Y5H2_COLKA</name>
<accession>A0AAD9Y5H2</accession>
<dbReference type="AlphaFoldDB" id="A0AAD9Y5H2"/>
<gene>
    <name evidence="1" type="ORF">CKAH01_07528</name>
</gene>
<comment type="caution">
    <text evidence="1">The sequence shown here is derived from an EMBL/GenBank/DDBJ whole genome shotgun (WGS) entry which is preliminary data.</text>
</comment>